<organism evidence="1 2">
    <name type="scientific">Lecanicillium saksenae</name>
    <dbReference type="NCBI Taxonomy" id="468837"/>
    <lineage>
        <taxon>Eukaryota</taxon>
        <taxon>Fungi</taxon>
        <taxon>Dikarya</taxon>
        <taxon>Ascomycota</taxon>
        <taxon>Pezizomycotina</taxon>
        <taxon>Sordariomycetes</taxon>
        <taxon>Hypocreomycetidae</taxon>
        <taxon>Hypocreales</taxon>
        <taxon>Cordycipitaceae</taxon>
        <taxon>Lecanicillium</taxon>
    </lineage>
</organism>
<proteinExistence type="predicted"/>
<accession>A0ACC1QUF3</accession>
<sequence>MQHNLVIVLFAAATALAKDPGVVLTTSGAPTNCGVQGHTCCIPQCNWDWRDDQGCDGNTKSAGDCLETFTVNKENSAYAIAVPKPKICTLSGKCQPCKTQDGCDKGKSLGDIGKKHNCHVLVDAIHKSGYQGSC</sequence>
<dbReference type="Proteomes" id="UP001148737">
    <property type="component" value="Unassembled WGS sequence"/>
</dbReference>
<comment type="caution">
    <text evidence="1">The sequence shown here is derived from an EMBL/GenBank/DDBJ whole genome shotgun (WGS) entry which is preliminary data.</text>
</comment>
<gene>
    <name evidence="1" type="ORF">NLG97_g5151</name>
</gene>
<dbReference type="EMBL" id="JANAKD010000559">
    <property type="protein sequence ID" value="KAJ3492785.1"/>
    <property type="molecule type" value="Genomic_DNA"/>
</dbReference>
<keyword evidence="2" id="KW-1185">Reference proteome</keyword>
<name>A0ACC1QUF3_9HYPO</name>
<evidence type="ECO:0000313" key="2">
    <source>
        <dbReference type="Proteomes" id="UP001148737"/>
    </source>
</evidence>
<protein>
    <submittedName>
        <fullName evidence="1">Uncharacterized protein</fullName>
    </submittedName>
</protein>
<reference evidence="1" key="1">
    <citation type="submission" date="2022-07" db="EMBL/GenBank/DDBJ databases">
        <title>Genome Sequence of Lecanicillium saksenae.</title>
        <authorList>
            <person name="Buettner E."/>
        </authorList>
    </citation>
    <scope>NUCLEOTIDE SEQUENCE</scope>
    <source>
        <strain evidence="1">VT-O1</strain>
    </source>
</reference>
<evidence type="ECO:0000313" key="1">
    <source>
        <dbReference type="EMBL" id="KAJ3492785.1"/>
    </source>
</evidence>